<dbReference type="AlphaFoldDB" id="A0A401H6G0"/>
<evidence type="ECO:0000256" key="1">
    <source>
        <dbReference type="SAM" id="MobiDB-lite"/>
    </source>
</evidence>
<keyword evidence="3" id="KW-1185">Reference proteome</keyword>
<dbReference type="GeneID" id="38786955"/>
<dbReference type="EMBL" id="BFAD01000018">
    <property type="protein sequence ID" value="GBE90038.1"/>
    <property type="molecule type" value="Genomic_DNA"/>
</dbReference>
<organism evidence="2 3">
    <name type="scientific">Sparassis crispa</name>
    <dbReference type="NCBI Taxonomy" id="139825"/>
    <lineage>
        <taxon>Eukaryota</taxon>
        <taxon>Fungi</taxon>
        <taxon>Dikarya</taxon>
        <taxon>Basidiomycota</taxon>
        <taxon>Agaricomycotina</taxon>
        <taxon>Agaricomycetes</taxon>
        <taxon>Polyporales</taxon>
        <taxon>Sparassidaceae</taxon>
        <taxon>Sparassis</taxon>
    </lineage>
</organism>
<gene>
    <name evidence="2" type="ORF">SCP_1800600</name>
</gene>
<reference evidence="2 3" key="1">
    <citation type="journal article" date="2018" name="Sci. Rep.">
        <title>Genome sequence of the cauliflower mushroom Sparassis crispa (Hanabiratake) and its association with beneficial usage.</title>
        <authorList>
            <person name="Kiyama R."/>
            <person name="Furutani Y."/>
            <person name="Kawaguchi K."/>
            <person name="Nakanishi T."/>
        </authorList>
    </citation>
    <scope>NUCLEOTIDE SEQUENCE [LARGE SCALE GENOMIC DNA]</scope>
</reference>
<proteinExistence type="predicted"/>
<name>A0A401H6G0_9APHY</name>
<protein>
    <submittedName>
        <fullName evidence="2">Uncharacterized protein</fullName>
    </submittedName>
</protein>
<comment type="caution">
    <text evidence="2">The sequence shown here is derived from an EMBL/GenBank/DDBJ whole genome shotgun (WGS) entry which is preliminary data.</text>
</comment>
<accession>A0A401H6G0</accession>
<evidence type="ECO:0000313" key="3">
    <source>
        <dbReference type="Proteomes" id="UP000287166"/>
    </source>
</evidence>
<dbReference type="RefSeq" id="XP_027620951.1">
    <property type="nucleotide sequence ID" value="XM_027765150.1"/>
</dbReference>
<dbReference type="InParanoid" id="A0A401H6G0"/>
<feature type="compositionally biased region" description="Low complexity" evidence="1">
    <location>
        <begin position="121"/>
        <end position="134"/>
    </location>
</feature>
<feature type="region of interest" description="Disordered" evidence="1">
    <location>
        <begin position="48"/>
        <end position="149"/>
    </location>
</feature>
<evidence type="ECO:0000313" key="2">
    <source>
        <dbReference type="EMBL" id="GBE90038.1"/>
    </source>
</evidence>
<dbReference type="Proteomes" id="UP000287166">
    <property type="component" value="Unassembled WGS sequence"/>
</dbReference>
<sequence>MTPIPLGEHRRVVQPTRRIAALRDSRASFSHDKYLATLDLERLNTRASISPSLSTHQHQRRPSKYREQTPRPRTPPPALPNSPHGLADPARATSHPRQRPCPPLPGIALPPSAPRELANRLFSPSPLLPFSPSLIATPSPAAPRSGTRP</sequence>